<dbReference type="EMBL" id="FOQL01000003">
    <property type="protein sequence ID" value="SFI69167.1"/>
    <property type="molecule type" value="Genomic_DNA"/>
</dbReference>
<sequence length="210" mass="23076">MAEQIDLTITRGKTFEFGFLYADDEPRQFIIEGMPSKAPLRLTVQAHGLPEGWPFWVTCVKRPAELNTAVQSSDAREVIEAEPYFVTVVDENTIEVPGVVAFCWKDLVGQGLLITRPPVDLTGWHCRAQVRDKAGGQVLFSWHSDPAETRDGTAIVDVGLSAFFLTMDAATSAGLSWRRGVYDVEAIAPTGQIYSLTAISQMVVENEVTA</sequence>
<dbReference type="STRING" id="425504.SAMN05216206_2758"/>
<evidence type="ECO:0000313" key="2">
    <source>
        <dbReference type="Proteomes" id="UP000243606"/>
    </source>
</evidence>
<organism evidence="1 2">
    <name type="scientific">Pseudomonas guineae</name>
    <dbReference type="NCBI Taxonomy" id="425504"/>
    <lineage>
        <taxon>Bacteria</taxon>
        <taxon>Pseudomonadati</taxon>
        <taxon>Pseudomonadota</taxon>
        <taxon>Gammaproteobacteria</taxon>
        <taxon>Pseudomonadales</taxon>
        <taxon>Pseudomonadaceae</taxon>
        <taxon>Pseudomonas</taxon>
    </lineage>
</organism>
<reference evidence="2" key="1">
    <citation type="submission" date="2016-10" db="EMBL/GenBank/DDBJ databases">
        <authorList>
            <person name="Varghese N."/>
            <person name="Submissions S."/>
        </authorList>
    </citation>
    <scope>NUCLEOTIDE SEQUENCE [LARGE SCALE GENOMIC DNA]</scope>
    <source>
        <strain evidence="2">LMG 24016</strain>
    </source>
</reference>
<dbReference type="Proteomes" id="UP000243606">
    <property type="component" value="Unassembled WGS sequence"/>
</dbReference>
<proteinExistence type="predicted"/>
<accession>A0A1I3K9M7</accession>
<keyword evidence="2" id="KW-1185">Reference proteome</keyword>
<gene>
    <name evidence="1" type="ORF">SAMN05216206_2758</name>
</gene>
<dbReference type="RefSeq" id="WP_090242829.1">
    <property type="nucleotide sequence ID" value="NZ_FOQL01000003.1"/>
</dbReference>
<name>A0A1I3K9M7_9PSED</name>
<dbReference type="AlphaFoldDB" id="A0A1I3K9M7"/>
<evidence type="ECO:0000313" key="1">
    <source>
        <dbReference type="EMBL" id="SFI69167.1"/>
    </source>
</evidence>
<protein>
    <submittedName>
        <fullName evidence="1">Uncharacterized protein</fullName>
    </submittedName>
</protein>
<dbReference type="OrthoDB" id="7018784at2"/>